<name>A0A846MNJ2_9BACT</name>
<protein>
    <submittedName>
        <fullName evidence="1">Uncharacterized protein</fullName>
    </submittedName>
</protein>
<dbReference type="EMBL" id="JAASRN010000001">
    <property type="protein sequence ID" value="NIK73123.1"/>
    <property type="molecule type" value="Genomic_DNA"/>
</dbReference>
<dbReference type="Pfam" id="PF06727">
    <property type="entry name" value="DUF1207"/>
    <property type="match status" value="1"/>
</dbReference>
<evidence type="ECO:0000313" key="2">
    <source>
        <dbReference type="Proteomes" id="UP000537126"/>
    </source>
</evidence>
<comment type="caution">
    <text evidence="1">The sequence shown here is derived from an EMBL/GenBank/DDBJ whole genome shotgun (WGS) entry which is preliminary data.</text>
</comment>
<organism evidence="1 2">
    <name type="scientific">Thermonema lapsum</name>
    <dbReference type="NCBI Taxonomy" id="28195"/>
    <lineage>
        <taxon>Bacteria</taxon>
        <taxon>Pseudomonadati</taxon>
        <taxon>Bacteroidota</taxon>
        <taxon>Cytophagia</taxon>
        <taxon>Cytophagales</taxon>
        <taxon>Thermonemataceae</taxon>
        <taxon>Thermonema</taxon>
    </lineage>
</organism>
<dbReference type="AlphaFoldDB" id="A0A846MNJ2"/>
<keyword evidence="2" id="KW-1185">Reference proteome</keyword>
<evidence type="ECO:0000313" key="1">
    <source>
        <dbReference type="EMBL" id="NIK73123.1"/>
    </source>
</evidence>
<sequence>MPAKDDYDIRTEKSRFVLYNEPILGIALPVALHHGNKWRWAVSMPLSFSVWFDFLEARTSPILNTDYRVGVLEWNAFFELSNMPFRNVGIRWLPLLHESTHLGDELTIERLRNALPITRINVSYEAMDIVLLIKRDGKS</sequence>
<dbReference type="RefSeq" id="WP_166918395.1">
    <property type="nucleotide sequence ID" value="NZ_JAASRN010000001.1"/>
</dbReference>
<dbReference type="Proteomes" id="UP000537126">
    <property type="component" value="Unassembled WGS sequence"/>
</dbReference>
<reference evidence="1 2" key="1">
    <citation type="submission" date="2020-03" db="EMBL/GenBank/DDBJ databases">
        <title>Genomic Encyclopedia of Type Strains, Phase IV (KMG-IV): sequencing the most valuable type-strain genomes for metagenomic binning, comparative biology and taxonomic classification.</title>
        <authorList>
            <person name="Goeker M."/>
        </authorList>
    </citation>
    <scope>NUCLEOTIDE SEQUENCE [LARGE SCALE GENOMIC DNA]</scope>
    <source>
        <strain evidence="1 2">DSM 5718</strain>
    </source>
</reference>
<gene>
    <name evidence="1" type="ORF">FHS56_000609</name>
</gene>
<dbReference type="InterPro" id="IPR009599">
    <property type="entry name" value="DUF1207"/>
</dbReference>
<accession>A0A846MNJ2</accession>
<proteinExistence type="predicted"/>